<name>A0A9X2F7Q0_9BACT</name>
<keyword evidence="1" id="KW-0732">Signal</keyword>
<feature type="chain" id="PRO_5040933442" evidence="1">
    <location>
        <begin position="25"/>
        <end position="291"/>
    </location>
</feature>
<accession>A0A9X2F7Q0</accession>
<protein>
    <submittedName>
        <fullName evidence="3">DUF1330 domain-containing protein</fullName>
    </submittedName>
</protein>
<gene>
    <name evidence="3" type="ORF">NG895_08085</name>
</gene>
<dbReference type="Proteomes" id="UP001155241">
    <property type="component" value="Unassembled WGS sequence"/>
</dbReference>
<dbReference type="SUPFAM" id="SSF54909">
    <property type="entry name" value="Dimeric alpha+beta barrel"/>
    <property type="match status" value="1"/>
</dbReference>
<dbReference type="Pfam" id="PF07045">
    <property type="entry name" value="DUF1330"/>
    <property type="match status" value="1"/>
</dbReference>
<keyword evidence="4" id="KW-1185">Reference proteome</keyword>
<dbReference type="Gene3D" id="3.30.70.100">
    <property type="match status" value="2"/>
</dbReference>
<evidence type="ECO:0000256" key="1">
    <source>
        <dbReference type="SAM" id="SignalP"/>
    </source>
</evidence>
<feature type="domain" description="DUF1330" evidence="2">
    <location>
        <begin position="201"/>
        <end position="271"/>
    </location>
</feature>
<sequence>MLQKTKDWLALLTCLFALVSSTQAEEADCPSSEISAIEDRLALLEKNPDTHPLILMRLLKFKSNDGLTKYEEFLKSYQPILREMGGEFLFLGSATPYKLDYESSHELFGLKHNPWDLLVIERFRSRKDLRRLGDMKVYQQAESELHAHLENIAIHALNGTLHGGNGRSSADTVVAPEFPDGDELFEINLLQFKPNGGEVKYYKEYAREVLPMIGHAGAKVIYGLKAELMLVGEERYDRVVLVMYPSEKAFHQMVMSEAYQAISPNREDALEVGHLFGFRNAGRRLKRMQQE</sequence>
<reference evidence="3" key="1">
    <citation type="submission" date="2022-06" db="EMBL/GenBank/DDBJ databases">
        <title>Aeoliella straminimaris, a novel planctomycete from sediments.</title>
        <authorList>
            <person name="Vitorino I.R."/>
            <person name="Lage O.M."/>
        </authorList>
    </citation>
    <scope>NUCLEOTIDE SEQUENCE</scope>
    <source>
        <strain evidence="3">ICT_H6.2</strain>
    </source>
</reference>
<evidence type="ECO:0000313" key="4">
    <source>
        <dbReference type="Proteomes" id="UP001155241"/>
    </source>
</evidence>
<comment type="caution">
    <text evidence="3">The sequence shown here is derived from an EMBL/GenBank/DDBJ whole genome shotgun (WGS) entry which is preliminary data.</text>
</comment>
<dbReference type="AlphaFoldDB" id="A0A9X2F7Q0"/>
<proteinExistence type="predicted"/>
<dbReference type="EMBL" id="JAMXLR010000026">
    <property type="protein sequence ID" value="MCO6043865.1"/>
    <property type="molecule type" value="Genomic_DNA"/>
</dbReference>
<dbReference type="InterPro" id="IPR011008">
    <property type="entry name" value="Dimeric_a/b-barrel"/>
</dbReference>
<dbReference type="PANTHER" id="PTHR40257">
    <property type="match status" value="1"/>
</dbReference>
<dbReference type="InterPro" id="IPR010753">
    <property type="entry name" value="DUF1330"/>
</dbReference>
<dbReference type="PANTHER" id="PTHR40257:SF1">
    <property type="entry name" value="DUF1330 DOMAIN-CONTAINING PROTEIN"/>
    <property type="match status" value="1"/>
</dbReference>
<organism evidence="3 4">
    <name type="scientific">Aeoliella straminimaris</name>
    <dbReference type="NCBI Taxonomy" id="2954799"/>
    <lineage>
        <taxon>Bacteria</taxon>
        <taxon>Pseudomonadati</taxon>
        <taxon>Planctomycetota</taxon>
        <taxon>Planctomycetia</taxon>
        <taxon>Pirellulales</taxon>
        <taxon>Lacipirellulaceae</taxon>
        <taxon>Aeoliella</taxon>
    </lineage>
</organism>
<evidence type="ECO:0000259" key="2">
    <source>
        <dbReference type="Pfam" id="PF07045"/>
    </source>
</evidence>
<dbReference type="RefSeq" id="WP_252851967.1">
    <property type="nucleotide sequence ID" value="NZ_JAMXLR010000026.1"/>
</dbReference>
<feature type="signal peptide" evidence="1">
    <location>
        <begin position="1"/>
        <end position="24"/>
    </location>
</feature>
<evidence type="ECO:0000313" key="3">
    <source>
        <dbReference type="EMBL" id="MCO6043865.1"/>
    </source>
</evidence>